<reference evidence="2 3" key="1">
    <citation type="submission" date="2016-07" db="EMBL/GenBank/DDBJ databases">
        <title>Multiple horizontal gene transfer events from other fungi enriched the ability of initially mycotrophic Trichoderma (Ascomycota) to feed on dead plant biomass.</title>
        <authorList>
            <consortium name="DOE Joint Genome Institute"/>
            <person name="Aerts A."/>
            <person name="Atanasova L."/>
            <person name="Chenthamara K."/>
            <person name="Zhang J."/>
            <person name="Grujic M."/>
            <person name="Henrissat B."/>
            <person name="Kuo A."/>
            <person name="Salamov A."/>
            <person name="Lipzen A."/>
            <person name="Labutti K."/>
            <person name="Barry K."/>
            <person name="Miao Y."/>
            <person name="Rahimi M.J."/>
            <person name="Shen Q."/>
            <person name="Grigoriev I.V."/>
            <person name="Kubicek C.P."/>
            <person name="Druzhinina I.S."/>
        </authorList>
    </citation>
    <scope>NUCLEOTIDE SEQUENCE [LARGE SCALE GENOMIC DNA]</scope>
    <source>
        <strain evidence="2 3">CBS 433.97</strain>
    </source>
</reference>
<evidence type="ECO:0000313" key="2">
    <source>
        <dbReference type="EMBL" id="PTB39450.1"/>
    </source>
</evidence>
<name>A0A2T3Z3X0_TRIA4</name>
<feature type="transmembrane region" description="Helical" evidence="1">
    <location>
        <begin position="6"/>
        <end position="25"/>
    </location>
</feature>
<dbReference type="Proteomes" id="UP000240493">
    <property type="component" value="Unassembled WGS sequence"/>
</dbReference>
<dbReference type="EMBL" id="KZ679264">
    <property type="protein sequence ID" value="PTB39450.1"/>
    <property type="molecule type" value="Genomic_DNA"/>
</dbReference>
<evidence type="ECO:0000313" key="3">
    <source>
        <dbReference type="Proteomes" id="UP000240493"/>
    </source>
</evidence>
<keyword evidence="1" id="KW-0812">Transmembrane</keyword>
<keyword evidence="1" id="KW-1133">Transmembrane helix</keyword>
<sequence>MRSHSILGYMCYSVTIIVCSGRIILFSSKSFRAIPTLHCTKMQTIRVLPTVSPVKRPKSISGGGIE</sequence>
<proteinExistence type="predicted"/>
<organism evidence="2 3">
    <name type="scientific">Trichoderma asperellum (strain ATCC 204424 / CBS 433.97 / NBRC 101777)</name>
    <dbReference type="NCBI Taxonomy" id="1042311"/>
    <lineage>
        <taxon>Eukaryota</taxon>
        <taxon>Fungi</taxon>
        <taxon>Dikarya</taxon>
        <taxon>Ascomycota</taxon>
        <taxon>Pezizomycotina</taxon>
        <taxon>Sordariomycetes</taxon>
        <taxon>Hypocreomycetidae</taxon>
        <taxon>Hypocreales</taxon>
        <taxon>Hypocreaceae</taxon>
        <taxon>Trichoderma</taxon>
    </lineage>
</organism>
<protein>
    <submittedName>
        <fullName evidence="2">Uncharacterized protein</fullName>
    </submittedName>
</protein>
<dbReference type="AlphaFoldDB" id="A0A2T3Z3X0"/>
<evidence type="ECO:0000256" key="1">
    <source>
        <dbReference type="SAM" id="Phobius"/>
    </source>
</evidence>
<gene>
    <name evidence="2" type="ORF">M441DRAFT_438221</name>
</gene>
<keyword evidence="3" id="KW-1185">Reference proteome</keyword>
<keyword evidence="1" id="KW-0472">Membrane</keyword>
<accession>A0A2T3Z3X0</accession>